<organism evidence="1 2">
    <name type="scientific">Capnocytophaga stomatis</name>
    <dbReference type="NCBI Taxonomy" id="1848904"/>
    <lineage>
        <taxon>Bacteria</taxon>
        <taxon>Pseudomonadati</taxon>
        <taxon>Bacteroidota</taxon>
        <taxon>Flavobacteriia</taxon>
        <taxon>Flavobacteriales</taxon>
        <taxon>Flavobacteriaceae</taxon>
        <taxon>Capnocytophaga</taxon>
    </lineage>
</organism>
<dbReference type="Proteomes" id="UP000217348">
    <property type="component" value="Chromosome"/>
</dbReference>
<proteinExistence type="predicted"/>
<accession>A0A250FY86</accession>
<reference evidence="2" key="1">
    <citation type="submission" date="2017-06" db="EMBL/GenBank/DDBJ databases">
        <title>Capnocytophaga spp. assemblies.</title>
        <authorList>
            <person name="Gulvik C.A."/>
        </authorList>
    </citation>
    <scope>NUCLEOTIDE SEQUENCE [LARGE SCALE GENOMIC DNA]</scope>
    <source>
        <strain evidence="2">H2177</strain>
    </source>
</reference>
<dbReference type="InterPro" id="IPR026002">
    <property type="entry name" value="ATC_hydrolase-like"/>
</dbReference>
<keyword evidence="1" id="KW-0378">Hydrolase</keyword>
<dbReference type="EMBL" id="CP022387">
    <property type="protein sequence ID" value="ATA90129.1"/>
    <property type="molecule type" value="Genomic_DNA"/>
</dbReference>
<dbReference type="GO" id="GO:0016787">
    <property type="term" value="F:hydrolase activity"/>
    <property type="evidence" value="ECO:0007669"/>
    <property type="project" value="UniProtKB-KW"/>
</dbReference>
<dbReference type="RefSeq" id="WP_095896676.1">
    <property type="nucleotide sequence ID" value="NZ_BOPK01000001.1"/>
</dbReference>
<dbReference type="KEGG" id="csto:CGC58_10585"/>
<evidence type="ECO:0000313" key="1">
    <source>
        <dbReference type="EMBL" id="ATA90129.1"/>
    </source>
</evidence>
<protein>
    <submittedName>
        <fullName evidence="1">L-2-amino-thiazoline-4-carboxylic acid hydrolase</fullName>
    </submittedName>
</protein>
<dbReference type="OrthoDB" id="1094540at2"/>
<dbReference type="AlphaFoldDB" id="A0A250FY86"/>
<sequence>MENKSTYYQGYDFSPLEVFEWIKHGALEHINAKKWLGKSDFEKFTTTFEKQFSDNYNQVKSFINNDLDKGNVSFAVLVVSLYEAFLEVGICQKTTLRWVEESINAPTYDFVVEGTEKMLDSAENPFASLVQSSKMREQTYFGSSFNFERPIDDEFGYVLHIKKCLFHQTLQHLKRTDLQPIICRIDLGWINGIKPEKHGIRFVRPVTFASGKVCQMWFVREEKSAVGTNF</sequence>
<evidence type="ECO:0000313" key="2">
    <source>
        <dbReference type="Proteomes" id="UP000217348"/>
    </source>
</evidence>
<gene>
    <name evidence="1" type="ORF">CGC58_10585</name>
</gene>
<name>A0A250FY86_9FLAO</name>
<dbReference type="Pfam" id="PF14196">
    <property type="entry name" value="ATC_hydrolase"/>
    <property type="match status" value="1"/>
</dbReference>